<gene>
    <name evidence="2" type="ORF">NJ959_11225</name>
</gene>
<dbReference type="AlphaFoldDB" id="A0AAE3KNU7"/>
<feature type="coiled-coil region" evidence="1">
    <location>
        <begin position="382"/>
        <end position="409"/>
    </location>
</feature>
<accession>A0AAE3KNU7</accession>
<name>A0AAE3KNU7_9CYAN</name>
<evidence type="ECO:0000313" key="2">
    <source>
        <dbReference type="EMBL" id="MCP2729028.1"/>
    </source>
</evidence>
<dbReference type="Proteomes" id="UP001204953">
    <property type="component" value="Unassembled WGS sequence"/>
</dbReference>
<feature type="coiled-coil region" evidence="1">
    <location>
        <begin position="493"/>
        <end position="531"/>
    </location>
</feature>
<dbReference type="EMBL" id="JAMZMM010000089">
    <property type="protein sequence ID" value="MCP2729028.1"/>
    <property type="molecule type" value="Genomic_DNA"/>
</dbReference>
<proteinExistence type="predicted"/>
<sequence>MKILPSSIIQNDLPLPDGMDLALAFASANQQSIEDFIAKQKADGERVESELQGLQTKKAYLPGAIIAGISAILLPFSFQKTILLPLSLGGMAGGGYYAYLSHKKQQQQILELETEKQAIPQRQIPQVVSHLGKLHYVVNIMPFEDGKLVVDATGIQPKQPLLYPEIPNSINRLQDLSEKLAEIPEELPILLPPTGETDLQDRSRLTGIEADMGEVLSITNQIFTDTVDVLTDIPAFSANHNIVHSLRLLSPHLQDGQPQLHLAQEDPGISRAVQSLAQTNAEAAQAQQLGAINVESMMNDAVERMDSCITHAKVARDRSLMNILSDGLDRIRGVYDYPLTRFYCPKCHQVEQYRTSQLPVAVADLTEVPPDTLDLLHRSEDLRRLRGIMDNIRRYLNQAKRQGEDLNAEHFIILQDRLKTYEELMGEMAVEIPEYDPKIELHKRNAILKYNTLRQEWICQLCSESFNDEQAQWARMIKVKDDLILPIWDALWLEKHDERNRIIREKEAELRENVEEEVAKLREEAKLFTEEFRPVRDKLENMGSSSRVAQQQIDMMLNFYLARGILSQATAAGMRQYINTGQGQTTKEIINITRQLETQLAEEAEAAQIRRSQLGDYADEVRNATKYFLTPPESEQKLIDR</sequence>
<keyword evidence="3" id="KW-1185">Reference proteome</keyword>
<dbReference type="RefSeq" id="WP_254011817.1">
    <property type="nucleotide sequence ID" value="NZ_JAMZMM010000089.1"/>
</dbReference>
<keyword evidence="1" id="KW-0175">Coiled coil</keyword>
<reference evidence="2" key="1">
    <citation type="submission" date="2022-06" db="EMBL/GenBank/DDBJ databases">
        <title>New cyanobacteria of genus Symplocastrum in benthos of Lake Baikal.</title>
        <authorList>
            <person name="Sorokovikova E."/>
            <person name="Tikhonova I."/>
            <person name="Krasnopeev A."/>
            <person name="Evseev P."/>
            <person name="Gladkikh A."/>
            <person name="Belykh O."/>
        </authorList>
    </citation>
    <scope>NUCLEOTIDE SEQUENCE</scope>
    <source>
        <strain evidence="2">BBK-W-15</strain>
    </source>
</reference>
<evidence type="ECO:0000313" key="3">
    <source>
        <dbReference type="Proteomes" id="UP001204953"/>
    </source>
</evidence>
<comment type="caution">
    <text evidence="2">The sequence shown here is derived from an EMBL/GenBank/DDBJ whole genome shotgun (WGS) entry which is preliminary data.</text>
</comment>
<organism evidence="2 3">
    <name type="scientific">Limnofasciculus baicalensis BBK-W-15</name>
    <dbReference type="NCBI Taxonomy" id="2699891"/>
    <lineage>
        <taxon>Bacteria</taxon>
        <taxon>Bacillati</taxon>
        <taxon>Cyanobacteriota</taxon>
        <taxon>Cyanophyceae</taxon>
        <taxon>Coleofasciculales</taxon>
        <taxon>Coleofasciculaceae</taxon>
        <taxon>Limnofasciculus</taxon>
        <taxon>Limnofasciculus baicalensis</taxon>
    </lineage>
</organism>
<evidence type="ECO:0000256" key="1">
    <source>
        <dbReference type="SAM" id="Coils"/>
    </source>
</evidence>
<protein>
    <submittedName>
        <fullName evidence="2">Uncharacterized protein</fullName>
    </submittedName>
</protein>